<keyword evidence="2" id="KW-1277">Toxin-antitoxin system</keyword>
<keyword evidence="4" id="KW-1185">Reference proteome</keyword>
<dbReference type="PANTHER" id="PTHR35601">
    <property type="entry name" value="TOXIN RELE"/>
    <property type="match status" value="1"/>
</dbReference>
<dbReference type="InterPro" id="IPR007712">
    <property type="entry name" value="RelE/ParE_toxin"/>
</dbReference>
<comment type="caution">
    <text evidence="3">The sequence shown here is derived from an EMBL/GenBank/DDBJ whole genome shotgun (WGS) entry which is preliminary data.</text>
</comment>
<dbReference type="OrthoDB" id="5326046at2"/>
<evidence type="ECO:0000313" key="3">
    <source>
        <dbReference type="EMBL" id="TWP35841.1"/>
    </source>
</evidence>
<protein>
    <submittedName>
        <fullName evidence="3">Type II toxin-antitoxin system RelE/ParE family toxin</fullName>
    </submittedName>
</protein>
<comment type="similarity">
    <text evidence="1">Belongs to the RelE toxin family.</text>
</comment>
<dbReference type="SUPFAM" id="SSF143011">
    <property type="entry name" value="RelE-like"/>
    <property type="match status" value="1"/>
</dbReference>
<dbReference type="PANTHER" id="PTHR35601:SF1">
    <property type="entry name" value="TOXIN RELE"/>
    <property type="match status" value="1"/>
</dbReference>
<dbReference type="InterPro" id="IPR035093">
    <property type="entry name" value="RelE/ParE_toxin_dom_sf"/>
</dbReference>
<evidence type="ECO:0000313" key="4">
    <source>
        <dbReference type="Proteomes" id="UP000320244"/>
    </source>
</evidence>
<dbReference type="EMBL" id="VCQV01000016">
    <property type="protein sequence ID" value="TWP35841.1"/>
    <property type="molecule type" value="Genomic_DNA"/>
</dbReference>
<evidence type="ECO:0000256" key="2">
    <source>
        <dbReference type="ARBA" id="ARBA00022649"/>
    </source>
</evidence>
<name>A0A563E0W2_9MICO</name>
<evidence type="ECO:0000256" key="1">
    <source>
        <dbReference type="ARBA" id="ARBA00006226"/>
    </source>
</evidence>
<dbReference type="Pfam" id="PF05016">
    <property type="entry name" value="ParE_toxin"/>
    <property type="match status" value="1"/>
</dbReference>
<reference evidence="3 4" key="2">
    <citation type="submission" date="2019-08" db="EMBL/GenBank/DDBJ databases">
        <title>Jejuicoccus antrihumi gen. nov., sp. nov., a new member of the family Dermacoccaceae isolated from a cave.</title>
        <authorList>
            <person name="Schumann P."/>
            <person name="Kim I.S."/>
        </authorList>
    </citation>
    <scope>NUCLEOTIDE SEQUENCE [LARGE SCALE GENOMIC DNA]</scope>
    <source>
        <strain evidence="3 4">C5-26</strain>
    </source>
</reference>
<dbReference type="Gene3D" id="3.30.2310.20">
    <property type="entry name" value="RelE-like"/>
    <property type="match status" value="1"/>
</dbReference>
<organism evidence="3 4">
    <name type="scientific">Leekyejoonella antrihumi</name>
    <dbReference type="NCBI Taxonomy" id="1660198"/>
    <lineage>
        <taxon>Bacteria</taxon>
        <taxon>Bacillati</taxon>
        <taxon>Actinomycetota</taxon>
        <taxon>Actinomycetes</taxon>
        <taxon>Micrococcales</taxon>
        <taxon>Dermacoccaceae</taxon>
        <taxon>Leekyejoonella</taxon>
    </lineage>
</organism>
<dbReference type="RefSeq" id="WP_146317120.1">
    <property type="nucleotide sequence ID" value="NZ_VCQV01000016.1"/>
</dbReference>
<dbReference type="Proteomes" id="UP000320244">
    <property type="component" value="Unassembled WGS sequence"/>
</dbReference>
<sequence>MSRWQLRTSPQFDQAARRLDRAVLRRVKTYLESVCELDEPRQRGKGLTGDLAGYWRYRVGDWRVIVEINDEELVIIAIGLGHRSEIYR</sequence>
<dbReference type="AlphaFoldDB" id="A0A563E0W2"/>
<gene>
    <name evidence="3" type="ORF">FGL98_12640</name>
</gene>
<proteinExistence type="inferred from homology"/>
<accession>A0A563E0W2</accession>
<dbReference type="NCBIfam" id="TIGR02385">
    <property type="entry name" value="RelE_StbE"/>
    <property type="match status" value="1"/>
</dbReference>
<reference evidence="3 4" key="1">
    <citation type="submission" date="2019-05" db="EMBL/GenBank/DDBJ databases">
        <authorList>
            <person name="Lee S.D."/>
        </authorList>
    </citation>
    <scope>NUCLEOTIDE SEQUENCE [LARGE SCALE GENOMIC DNA]</scope>
    <source>
        <strain evidence="3 4">C5-26</strain>
    </source>
</reference>